<evidence type="ECO:0000313" key="3">
    <source>
        <dbReference type="Proteomes" id="UP000319478"/>
    </source>
</evidence>
<evidence type="ECO:0000313" key="2">
    <source>
        <dbReference type="EMBL" id="GEC64196.1"/>
    </source>
</evidence>
<feature type="region of interest" description="Disordered" evidence="1">
    <location>
        <begin position="1"/>
        <end position="26"/>
    </location>
</feature>
<sequence>MANRKKKGKFMASSGDGGQGHMKDHSGGAIVMVANGRGGPGFLGAERGESYVYEVRPGDTLTFVIGSRDHC</sequence>
<keyword evidence="3" id="KW-1185">Reference proteome</keyword>
<dbReference type="Proteomes" id="UP000319478">
    <property type="component" value="Unassembled WGS sequence"/>
</dbReference>
<dbReference type="EMBL" id="BJNN01000108">
    <property type="protein sequence ID" value="GEC64196.1"/>
    <property type="molecule type" value="Genomic_DNA"/>
</dbReference>
<comment type="caution">
    <text evidence="2">The sequence shown here is derived from an EMBL/GenBank/DDBJ whole genome shotgun (WGS) entry which is preliminary data.</text>
</comment>
<proteinExistence type="predicted"/>
<reference evidence="2 3" key="1">
    <citation type="submission" date="2019-06" db="EMBL/GenBank/DDBJ databases">
        <title>Whole genome shotgun sequence of Komagataeibacter hansenii NBRC 14820.</title>
        <authorList>
            <person name="Hosoyama A."/>
            <person name="Uohara A."/>
            <person name="Ohji S."/>
            <person name="Ichikawa N."/>
        </authorList>
    </citation>
    <scope>NUCLEOTIDE SEQUENCE [LARGE SCALE GENOMIC DNA]</scope>
    <source>
        <strain evidence="2 3">NBRC 14820</strain>
    </source>
</reference>
<protein>
    <submittedName>
        <fullName evidence="2">Uncharacterized protein</fullName>
    </submittedName>
</protein>
<gene>
    <name evidence="2" type="ORF">GHA01_20450</name>
</gene>
<accession>A0ABQ0SG23</accession>
<evidence type="ECO:0000256" key="1">
    <source>
        <dbReference type="SAM" id="MobiDB-lite"/>
    </source>
</evidence>
<name>A0ABQ0SG23_NOVHA</name>
<organism evidence="2 3">
    <name type="scientific">Novacetimonas hansenii</name>
    <name type="common">Komagataeibacter hansenii</name>
    <dbReference type="NCBI Taxonomy" id="436"/>
    <lineage>
        <taxon>Bacteria</taxon>
        <taxon>Pseudomonadati</taxon>
        <taxon>Pseudomonadota</taxon>
        <taxon>Alphaproteobacteria</taxon>
        <taxon>Acetobacterales</taxon>
        <taxon>Acetobacteraceae</taxon>
        <taxon>Novacetimonas</taxon>
    </lineage>
</organism>